<name>A0A2V1D037_9PLEO</name>
<reference evidence="1 2" key="1">
    <citation type="journal article" date="2018" name="Sci. Rep.">
        <title>Comparative genomics provides insights into the lifestyle and reveals functional heterogeneity of dark septate endophytic fungi.</title>
        <authorList>
            <person name="Knapp D.G."/>
            <person name="Nemeth J.B."/>
            <person name="Barry K."/>
            <person name="Hainaut M."/>
            <person name="Henrissat B."/>
            <person name="Johnson J."/>
            <person name="Kuo A."/>
            <person name="Lim J.H.P."/>
            <person name="Lipzen A."/>
            <person name="Nolan M."/>
            <person name="Ohm R.A."/>
            <person name="Tamas L."/>
            <person name="Grigoriev I.V."/>
            <person name="Spatafora J.W."/>
            <person name="Nagy L.G."/>
            <person name="Kovacs G.M."/>
        </authorList>
    </citation>
    <scope>NUCLEOTIDE SEQUENCE [LARGE SCALE GENOMIC DNA]</scope>
    <source>
        <strain evidence="1 2">DSE2036</strain>
    </source>
</reference>
<gene>
    <name evidence="1" type="ORF">DM02DRAFT_343866</name>
</gene>
<dbReference type="Proteomes" id="UP000244855">
    <property type="component" value="Unassembled WGS sequence"/>
</dbReference>
<proteinExistence type="predicted"/>
<accession>A0A2V1D037</accession>
<dbReference type="AlphaFoldDB" id="A0A2V1D037"/>
<evidence type="ECO:0000313" key="2">
    <source>
        <dbReference type="Proteomes" id="UP000244855"/>
    </source>
</evidence>
<organism evidence="1 2">
    <name type="scientific">Periconia macrospinosa</name>
    <dbReference type="NCBI Taxonomy" id="97972"/>
    <lineage>
        <taxon>Eukaryota</taxon>
        <taxon>Fungi</taxon>
        <taxon>Dikarya</taxon>
        <taxon>Ascomycota</taxon>
        <taxon>Pezizomycotina</taxon>
        <taxon>Dothideomycetes</taxon>
        <taxon>Pleosporomycetidae</taxon>
        <taxon>Pleosporales</taxon>
        <taxon>Massarineae</taxon>
        <taxon>Periconiaceae</taxon>
        <taxon>Periconia</taxon>
    </lineage>
</organism>
<dbReference type="OrthoDB" id="10484636at2759"/>
<protein>
    <submittedName>
        <fullName evidence="1">Uncharacterized protein</fullName>
    </submittedName>
</protein>
<keyword evidence="2" id="KW-1185">Reference proteome</keyword>
<sequence length="109" mass="12014">MKPTTSVTFAHRIASSLSCSPCDTYIAEQSGLSHSTLHARKRGRQSMKVMVAMLGKTLHYSELHTPLSSSTISTNYRLRRKIRAGTGRPSSSVWWQHKVLAQAATNGDV</sequence>
<evidence type="ECO:0000313" key="1">
    <source>
        <dbReference type="EMBL" id="PVH91407.1"/>
    </source>
</evidence>
<dbReference type="EMBL" id="KZ805871">
    <property type="protein sequence ID" value="PVH91407.1"/>
    <property type="molecule type" value="Genomic_DNA"/>
</dbReference>